<comment type="caution">
    <text evidence="9">The sequence shown here is derived from an EMBL/GenBank/DDBJ whole genome shotgun (WGS) entry which is preliminary data.</text>
</comment>
<dbReference type="GO" id="GO:0006508">
    <property type="term" value="P:proteolysis"/>
    <property type="evidence" value="ECO:0007669"/>
    <property type="project" value="UniProtKB-KW"/>
</dbReference>
<dbReference type="AlphaFoldDB" id="A0A642V641"/>
<name>A0A642V641_9ASCO</name>
<dbReference type="SUPFAM" id="SSF52743">
    <property type="entry name" value="Subtilisin-like"/>
    <property type="match status" value="1"/>
</dbReference>
<evidence type="ECO:0000256" key="1">
    <source>
        <dbReference type="ARBA" id="ARBA00011073"/>
    </source>
</evidence>
<dbReference type="Gene3D" id="3.40.50.200">
    <property type="entry name" value="Peptidase S8/S53 domain"/>
    <property type="match status" value="1"/>
</dbReference>
<dbReference type="PROSITE" id="PS51892">
    <property type="entry name" value="SUBTILASE"/>
    <property type="match status" value="1"/>
</dbReference>
<evidence type="ECO:0000256" key="7">
    <source>
        <dbReference type="SAM" id="SignalP"/>
    </source>
</evidence>
<dbReference type="PROSITE" id="PS00136">
    <property type="entry name" value="SUBTILASE_ASP"/>
    <property type="match status" value="1"/>
</dbReference>
<dbReference type="InterPro" id="IPR023827">
    <property type="entry name" value="Peptidase_S8_Asp-AS"/>
</dbReference>
<dbReference type="PRINTS" id="PR00723">
    <property type="entry name" value="SUBTILISIN"/>
</dbReference>
<gene>
    <name evidence="9" type="ORF">TRICI_003050</name>
</gene>
<keyword evidence="3 5" id="KW-0378">Hydrolase</keyword>
<dbReference type="OrthoDB" id="206201at2759"/>
<dbReference type="InterPro" id="IPR036852">
    <property type="entry name" value="Peptidase_S8/S53_dom_sf"/>
</dbReference>
<comment type="similarity">
    <text evidence="1 5 6">Belongs to the peptidase S8 family.</text>
</comment>
<feature type="active site" description="Charge relay system" evidence="5">
    <location>
        <position position="186"/>
    </location>
</feature>
<dbReference type="InterPro" id="IPR022398">
    <property type="entry name" value="Peptidase_S8_His-AS"/>
</dbReference>
<keyword evidence="7" id="KW-0732">Signal</keyword>
<protein>
    <recommendedName>
        <fullName evidence="8">Peptidase S8/S53 domain-containing protein</fullName>
    </recommendedName>
</protein>
<evidence type="ECO:0000256" key="5">
    <source>
        <dbReference type="PROSITE-ProRule" id="PRU01240"/>
    </source>
</evidence>
<evidence type="ECO:0000256" key="6">
    <source>
        <dbReference type="RuleBase" id="RU003355"/>
    </source>
</evidence>
<dbReference type="InterPro" id="IPR023828">
    <property type="entry name" value="Peptidase_S8_Ser-AS"/>
</dbReference>
<sequence length="402" mass="43940">MLFPLRLLFYLLLLVYFVDSQRAPVNNNHNHHPQVRQPQPPYVEDFVIQISPEISIGHFLHVYPSLEYRMRGDVRIGSFQAIYGSFDKRLTRYLSFSSLVVDVSRDITAKIYDVQSYAPRHLARLSQTSRLNPEGPHDYVYDPSGGAGIDVYLLDTGVERDPLEFDNRVTFGADFTGDGEGDRNGHGTCVAGIVGSKTYGVAKRTNLIDVKVINDNGKGKLSWVLAGLQFVLNNRGRNSRPSVVNMSLGTPKNTMLNKAVQQLIAMNIPVVAAAGNSDSSACRVSPASADGAFVIGAFDDRTDSVASFSNWGQCVDAFAPGVNILSVAYNGNTPVLYSGTSVAAPIGAGLVAYFMGMGDTGPQAVQRARDLRQEGKLSRSTFIFKPLTENYVLYNEAGEPLW</sequence>
<feature type="signal peptide" evidence="7">
    <location>
        <begin position="1"/>
        <end position="20"/>
    </location>
</feature>
<dbReference type="VEuPathDB" id="FungiDB:TRICI_003050"/>
<feature type="chain" id="PRO_5025030674" description="Peptidase S8/S53 domain-containing protein" evidence="7">
    <location>
        <begin position="21"/>
        <end position="402"/>
    </location>
</feature>
<dbReference type="FunFam" id="3.40.50.200:FF:000007">
    <property type="entry name" value="Subtilisin-like serine protease"/>
    <property type="match status" value="1"/>
</dbReference>
<dbReference type="EMBL" id="SWFS01000211">
    <property type="protein sequence ID" value="KAA8914009.1"/>
    <property type="molecule type" value="Genomic_DNA"/>
</dbReference>
<dbReference type="InterPro" id="IPR015500">
    <property type="entry name" value="Peptidase_S8_subtilisin-rel"/>
</dbReference>
<feature type="active site" description="Charge relay system" evidence="5">
    <location>
        <position position="155"/>
    </location>
</feature>
<reference evidence="9" key="1">
    <citation type="journal article" date="2019" name="G3 (Bethesda)">
        <title>Genome Assemblies of Two Rare Opportunistic Yeast Pathogens: Diutina rugosa (syn. Candida rugosa) and Trichomonascus ciferrii (syn. Candida ciferrii).</title>
        <authorList>
            <person name="Mixao V."/>
            <person name="Saus E."/>
            <person name="Hansen A.P."/>
            <person name="Lass-Florl C."/>
            <person name="Gabaldon T."/>
        </authorList>
    </citation>
    <scope>NUCLEOTIDE SEQUENCE</scope>
    <source>
        <strain evidence="9">CBS 4856</strain>
    </source>
</reference>
<dbReference type="InterPro" id="IPR000209">
    <property type="entry name" value="Peptidase_S8/S53_dom"/>
</dbReference>
<evidence type="ECO:0000313" key="10">
    <source>
        <dbReference type="Proteomes" id="UP000761534"/>
    </source>
</evidence>
<evidence type="ECO:0000313" key="9">
    <source>
        <dbReference type="EMBL" id="KAA8914009.1"/>
    </source>
</evidence>
<evidence type="ECO:0000256" key="2">
    <source>
        <dbReference type="ARBA" id="ARBA00022670"/>
    </source>
</evidence>
<keyword evidence="10" id="KW-1185">Reference proteome</keyword>
<organism evidence="9 10">
    <name type="scientific">Trichomonascus ciferrii</name>
    <dbReference type="NCBI Taxonomy" id="44093"/>
    <lineage>
        <taxon>Eukaryota</taxon>
        <taxon>Fungi</taxon>
        <taxon>Dikarya</taxon>
        <taxon>Ascomycota</taxon>
        <taxon>Saccharomycotina</taxon>
        <taxon>Dipodascomycetes</taxon>
        <taxon>Dipodascales</taxon>
        <taxon>Trichomonascaceae</taxon>
        <taxon>Trichomonascus</taxon>
        <taxon>Trichomonascus ciferrii complex</taxon>
    </lineage>
</organism>
<dbReference type="InterPro" id="IPR034193">
    <property type="entry name" value="PCSK9_ProteinaseK-like"/>
</dbReference>
<dbReference type="PANTHER" id="PTHR43806:SF13">
    <property type="entry name" value="SUBTILASE-TYPE PROTEINASE RRT12"/>
    <property type="match status" value="1"/>
</dbReference>
<dbReference type="GO" id="GO:0004252">
    <property type="term" value="F:serine-type endopeptidase activity"/>
    <property type="evidence" value="ECO:0007669"/>
    <property type="project" value="UniProtKB-UniRule"/>
</dbReference>
<proteinExistence type="inferred from homology"/>
<evidence type="ECO:0000256" key="4">
    <source>
        <dbReference type="ARBA" id="ARBA00022825"/>
    </source>
</evidence>
<dbReference type="Pfam" id="PF00082">
    <property type="entry name" value="Peptidase_S8"/>
    <property type="match status" value="1"/>
</dbReference>
<keyword evidence="4 5" id="KW-0720">Serine protease</keyword>
<dbReference type="PROSITE" id="PS00137">
    <property type="entry name" value="SUBTILASE_HIS"/>
    <property type="match status" value="1"/>
</dbReference>
<dbReference type="InterPro" id="IPR050131">
    <property type="entry name" value="Peptidase_S8_subtilisin-like"/>
</dbReference>
<dbReference type="PROSITE" id="PS00138">
    <property type="entry name" value="SUBTILASE_SER"/>
    <property type="match status" value="1"/>
</dbReference>
<dbReference type="PANTHER" id="PTHR43806">
    <property type="entry name" value="PEPTIDASE S8"/>
    <property type="match status" value="1"/>
</dbReference>
<dbReference type="Proteomes" id="UP000761534">
    <property type="component" value="Unassembled WGS sequence"/>
</dbReference>
<feature type="domain" description="Peptidase S8/S53" evidence="8">
    <location>
        <begin position="146"/>
        <end position="355"/>
    </location>
</feature>
<evidence type="ECO:0000256" key="3">
    <source>
        <dbReference type="ARBA" id="ARBA00022801"/>
    </source>
</evidence>
<feature type="active site" description="Charge relay system" evidence="5">
    <location>
        <position position="341"/>
    </location>
</feature>
<evidence type="ECO:0000259" key="8">
    <source>
        <dbReference type="Pfam" id="PF00082"/>
    </source>
</evidence>
<keyword evidence="2 5" id="KW-0645">Protease</keyword>
<dbReference type="CDD" id="cd04077">
    <property type="entry name" value="Peptidases_S8_PCSK9_ProteinaseK_like"/>
    <property type="match status" value="1"/>
</dbReference>
<accession>A0A642V641</accession>